<evidence type="ECO:0000313" key="3">
    <source>
        <dbReference type="Proteomes" id="UP000053593"/>
    </source>
</evidence>
<gene>
    <name evidence="2" type="ORF">GYMLUDRAFT_241203</name>
</gene>
<feature type="signal peptide" evidence="1">
    <location>
        <begin position="1"/>
        <end position="20"/>
    </location>
</feature>
<reference evidence="2 3" key="1">
    <citation type="submission" date="2014-04" db="EMBL/GenBank/DDBJ databases">
        <title>Evolutionary Origins and Diversification of the Mycorrhizal Mutualists.</title>
        <authorList>
            <consortium name="DOE Joint Genome Institute"/>
            <consortium name="Mycorrhizal Genomics Consortium"/>
            <person name="Kohler A."/>
            <person name="Kuo A."/>
            <person name="Nagy L.G."/>
            <person name="Floudas D."/>
            <person name="Copeland A."/>
            <person name="Barry K.W."/>
            <person name="Cichocki N."/>
            <person name="Veneault-Fourrey C."/>
            <person name="LaButti K."/>
            <person name="Lindquist E.A."/>
            <person name="Lipzen A."/>
            <person name="Lundell T."/>
            <person name="Morin E."/>
            <person name="Murat C."/>
            <person name="Riley R."/>
            <person name="Ohm R."/>
            <person name="Sun H."/>
            <person name="Tunlid A."/>
            <person name="Henrissat B."/>
            <person name="Grigoriev I.V."/>
            <person name="Hibbett D.S."/>
            <person name="Martin F."/>
        </authorList>
    </citation>
    <scope>NUCLEOTIDE SEQUENCE [LARGE SCALE GENOMIC DNA]</scope>
    <source>
        <strain evidence="2 3">FD-317 M1</strain>
    </source>
</reference>
<evidence type="ECO:0000313" key="2">
    <source>
        <dbReference type="EMBL" id="KIK63976.1"/>
    </source>
</evidence>
<name>A0A0D0C737_9AGAR</name>
<keyword evidence="3" id="KW-1185">Reference proteome</keyword>
<protein>
    <submittedName>
        <fullName evidence="2">Uncharacterized protein</fullName>
    </submittedName>
</protein>
<dbReference type="OrthoDB" id="3265564at2759"/>
<accession>A0A0D0C737</accession>
<feature type="chain" id="PRO_5002208195" evidence="1">
    <location>
        <begin position="21"/>
        <end position="215"/>
    </location>
</feature>
<keyword evidence="1" id="KW-0732">Signal</keyword>
<dbReference type="EMBL" id="KN834762">
    <property type="protein sequence ID" value="KIK63976.1"/>
    <property type="molecule type" value="Genomic_DNA"/>
</dbReference>
<dbReference type="Proteomes" id="UP000053593">
    <property type="component" value="Unassembled WGS sequence"/>
</dbReference>
<dbReference type="AlphaFoldDB" id="A0A0D0C737"/>
<dbReference type="HOGENOM" id="CLU_105123_0_0_1"/>
<organism evidence="2 3">
    <name type="scientific">Collybiopsis luxurians FD-317 M1</name>
    <dbReference type="NCBI Taxonomy" id="944289"/>
    <lineage>
        <taxon>Eukaryota</taxon>
        <taxon>Fungi</taxon>
        <taxon>Dikarya</taxon>
        <taxon>Basidiomycota</taxon>
        <taxon>Agaricomycotina</taxon>
        <taxon>Agaricomycetes</taxon>
        <taxon>Agaricomycetidae</taxon>
        <taxon>Agaricales</taxon>
        <taxon>Marasmiineae</taxon>
        <taxon>Omphalotaceae</taxon>
        <taxon>Collybiopsis</taxon>
        <taxon>Collybiopsis luxurians</taxon>
    </lineage>
</organism>
<evidence type="ECO:0000256" key="1">
    <source>
        <dbReference type="SAM" id="SignalP"/>
    </source>
</evidence>
<sequence length="215" mass="22253">MRFSTLSILATIASAAFSFAAPLSSATKALEARCACEDIHDILTDITFNISPLMSELTYLTPHNCTAKVVKPIIISVNSHLTTAIGHVKGLKSSTATSILTTVDGALITVPEVASLVSDLLSLIFCALASILKAASSANISAVTVLVCEVVKLVAVLLQLICNLIGGLTFALVPIINEVCLSVIVAVSLTAKFSFLSGVTWPAAVSVSDLVAIVL</sequence>
<proteinExistence type="predicted"/>